<dbReference type="RefSeq" id="WP_076430681.1">
    <property type="nucleotide sequence ID" value="NZ_FTNO01000002.1"/>
</dbReference>
<feature type="compositionally biased region" description="Low complexity" evidence="1">
    <location>
        <begin position="35"/>
        <end position="62"/>
    </location>
</feature>
<evidence type="ECO:0008006" key="4">
    <source>
        <dbReference type="Google" id="ProtNLM"/>
    </source>
</evidence>
<dbReference type="InterPro" id="IPR008972">
    <property type="entry name" value="Cupredoxin"/>
</dbReference>
<gene>
    <name evidence="2" type="ORF">SAMN05421858_2687</name>
</gene>
<sequence length="254" mass="27104">MTGSPKSQRRAFLKTAGGVAGVGILGRIALAQNNQTETTDTTNGGTNTTEATDTTDGGTETTTGDERVIVLGGRTDAWLGLAPGVIERADNPTIGLVPGERYRIVWVNLDGARHQLQLLGEENGDSGNVIRETGTTSRRGATRAISFRATDRVRRYRCRFHPNSMRGNVVRSGNFGTGTEGTFTTEEGTQTTADDFTDTTDGTFTTETTNGDFTDTTDGTFTTDTTEGTNGFTTDTTEGTFTTETTDTTDTTNY</sequence>
<reference evidence="3" key="1">
    <citation type="submission" date="2017-01" db="EMBL/GenBank/DDBJ databases">
        <authorList>
            <person name="Varghese N."/>
            <person name="Submissions S."/>
        </authorList>
    </citation>
    <scope>NUCLEOTIDE SEQUENCE [LARGE SCALE GENOMIC DNA]</scope>
    <source>
        <strain evidence="3">CGMCC 1.7737</strain>
    </source>
</reference>
<dbReference type="EMBL" id="FTNO01000002">
    <property type="protein sequence ID" value="SIR53401.1"/>
    <property type="molecule type" value="Genomic_DNA"/>
</dbReference>
<dbReference type="AlphaFoldDB" id="A0A1N7BPV2"/>
<dbReference type="OrthoDB" id="265568at2157"/>
<evidence type="ECO:0000313" key="3">
    <source>
        <dbReference type="Proteomes" id="UP000186914"/>
    </source>
</evidence>
<evidence type="ECO:0000313" key="2">
    <source>
        <dbReference type="EMBL" id="SIR53401.1"/>
    </source>
</evidence>
<organism evidence="2 3">
    <name type="scientific">Haladaptatus litoreus</name>
    <dbReference type="NCBI Taxonomy" id="553468"/>
    <lineage>
        <taxon>Archaea</taxon>
        <taxon>Methanobacteriati</taxon>
        <taxon>Methanobacteriota</taxon>
        <taxon>Stenosarchaea group</taxon>
        <taxon>Halobacteria</taxon>
        <taxon>Halobacteriales</taxon>
        <taxon>Haladaptataceae</taxon>
        <taxon>Haladaptatus</taxon>
    </lineage>
</organism>
<dbReference type="Proteomes" id="UP000186914">
    <property type="component" value="Unassembled WGS sequence"/>
</dbReference>
<dbReference type="PROSITE" id="PS51318">
    <property type="entry name" value="TAT"/>
    <property type="match status" value="1"/>
</dbReference>
<dbReference type="Gene3D" id="2.60.40.420">
    <property type="entry name" value="Cupredoxins - blue copper proteins"/>
    <property type="match status" value="1"/>
</dbReference>
<name>A0A1N7BPV2_9EURY</name>
<dbReference type="InterPro" id="IPR006311">
    <property type="entry name" value="TAT_signal"/>
</dbReference>
<evidence type="ECO:0000256" key="1">
    <source>
        <dbReference type="SAM" id="MobiDB-lite"/>
    </source>
</evidence>
<feature type="region of interest" description="Disordered" evidence="1">
    <location>
        <begin position="191"/>
        <end position="254"/>
    </location>
</feature>
<accession>A0A1N7BPV2</accession>
<keyword evidence="3" id="KW-1185">Reference proteome</keyword>
<proteinExistence type="predicted"/>
<protein>
    <recommendedName>
        <fullName evidence="4">Blue (type 1) copper domain-containing protein</fullName>
    </recommendedName>
</protein>
<feature type="region of interest" description="Disordered" evidence="1">
    <location>
        <begin position="35"/>
        <end position="63"/>
    </location>
</feature>